<accession>A0A0H3I2N6</accession>
<protein>
    <submittedName>
        <fullName evidence="1">Uncharacterized protein</fullName>
    </submittedName>
</protein>
<dbReference type="STRING" id="1905730.W5S_1562"/>
<dbReference type="HOGENOM" id="CLU_1238855_0_0_6"/>
<name>A0A0H3I2N6_PECPM</name>
<dbReference type="KEGG" id="pec:W5S_1562"/>
<gene>
    <name evidence="1" type="ordered locus">W5S_1562</name>
</gene>
<dbReference type="PATRIC" id="fig|1166016.3.peg.1581"/>
<organism evidence="1 2">
    <name type="scientific">Pectobacterium parmentieri</name>
    <dbReference type="NCBI Taxonomy" id="1905730"/>
    <lineage>
        <taxon>Bacteria</taxon>
        <taxon>Pseudomonadati</taxon>
        <taxon>Pseudomonadota</taxon>
        <taxon>Gammaproteobacteria</taxon>
        <taxon>Enterobacterales</taxon>
        <taxon>Pectobacteriaceae</taxon>
        <taxon>Pectobacterium</taxon>
    </lineage>
</organism>
<evidence type="ECO:0000313" key="2">
    <source>
        <dbReference type="Proteomes" id="UP000008044"/>
    </source>
</evidence>
<sequence length="227" mass="25741">MLLGRINPIVCEITPHHVRILQANRGMHSVKCSSEQPLEDSLLELLQPVSGKLPWCNTIKFSLDASLIQHLVIPWQDGISTPGELRNYSAMLAQKHFPQLAGKSFKIGFEYSGYGHNALALALEEEQWRILHQVTQRLKIRFLGVITPLRSLLETWQHALPDEGIFALIGEESSTFACRSEGQWQQIHRMALPDLHTRQQLALVARLTGMRDASCHIWDKVQGRITL</sequence>
<dbReference type="AlphaFoldDB" id="A0A0H3I2N6"/>
<dbReference type="EMBL" id="CP003415">
    <property type="protein sequence ID" value="AFI89654.1"/>
    <property type="molecule type" value="Genomic_DNA"/>
</dbReference>
<reference evidence="1 2" key="1">
    <citation type="journal article" date="2012" name="J. Bacteriol.">
        <title>Genome sequence of Pectobacterium sp. strain SCC3193.</title>
        <authorList>
            <person name="Koskinen J.P."/>
            <person name="Laine P."/>
            <person name="Niemi O."/>
            <person name="Nykyri J."/>
            <person name="Harjunpaa H."/>
            <person name="Auvinen P."/>
            <person name="Paulin L."/>
            <person name="Pirhonen M."/>
            <person name="Palva T."/>
            <person name="Holm L."/>
        </authorList>
    </citation>
    <scope>NUCLEOTIDE SEQUENCE [LARGE SCALE GENOMIC DNA]</scope>
    <source>
        <strain evidence="1 2">SCC3193</strain>
    </source>
</reference>
<evidence type="ECO:0000313" key="1">
    <source>
        <dbReference type="EMBL" id="AFI89654.1"/>
    </source>
</evidence>
<dbReference type="Proteomes" id="UP000008044">
    <property type="component" value="Chromosome"/>
</dbReference>
<proteinExistence type="predicted"/>